<gene>
    <name evidence="1" type="ORF">T12_7997</name>
</gene>
<dbReference type="Proteomes" id="UP000054783">
    <property type="component" value="Unassembled WGS sequence"/>
</dbReference>
<protein>
    <submittedName>
        <fullName evidence="1">Uncharacterized protein</fullName>
    </submittedName>
</protein>
<reference evidence="1 2" key="1">
    <citation type="submission" date="2015-01" db="EMBL/GenBank/DDBJ databases">
        <title>Evolution of Trichinella species and genotypes.</title>
        <authorList>
            <person name="Korhonen P.K."/>
            <person name="Edoardo P."/>
            <person name="Giuseppe L.R."/>
            <person name="Gasser R.B."/>
        </authorList>
    </citation>
    <scope>NUCLEOTIDE SEQUENCE [LARGE SCALE GENOMIC DNA]</scope>
    <source>
        <strain evidence="1">ISS2496</strain>
    </source>
</reference>
<proteinExistence type="predicted"/>
<evidence type="ECO:0000313" key="2">
    <source>
        <dbReference type="Proteomes" id="UP000054783"/>
    </source>
</evidence>
<name>A0A0V0WCM0_9BILA</name>
<accession>A0A0V0WCM0</accession>
<evidence type="ECO:0000313" key="1">
    <source>
        <dbReference type="EMBL" id="KRX73521.1"/>
    </source>
</evidence>
<feature type="non-terminal residue" evidence="1">
    <location>
        <position position="32"/>
    </location>
</feature>
<comment type="caution">
    <text evidence="1">The sequence shown here is derived from an EMBL/GenBank/DDBJ whole genome shotgun (WGS) entry which is preliminary data.</text>
</comment>
<organism evidence="1 2">
    <name type="scientific">Trichinella patagoniensis</name>
    <dbReference type="NCBI Taxonomy" id="990121"/>
    <lineage>
        <taxon>Eukaryota</taxon>
        <taxon>Metazoa</taxon>
        <taxon>Ecdysozoa</taxon>
        <taxon>Nematoda</taxon>
        <taxon>Enoplea</taxon>
        <taxon>Dorylaimia</taxon>
        <taxon>Trichinellida</taxon>
        <taxon>Trichinellidae</taxon>
        <taxon>Trichinella</taxon>
    </lineage>
</organism>
<dbReference type="EMBL" id="JYDQ01005700">
    <property type="protein sequence ID" value="KRX73521.1"/>
    <property type="molecule type" value="Genomic_DNA"/>
</dbReference>
<dbReference type="AlphaFoldDB" id="A0A0V0WCM0"/>
<keyword evidence="2" id="KW-1185">Reference proteome</keyword>
<sequence>MASTSSTFQQMILLRLCPEYEEDPLIMDNQLY</sequence>